<dbReference type="RefSeq" id="WP_152746370.1">
    <property type="nucleotide sequence ID" value="NZ_VUAZ01000052.1"/>
</dbReference>
<gene>
    <name evidence="2" type="ORF">F0169_09740</name>
</gene>
<dbReference type="Proteomes" id="UP000326112">
    <property type="component" value="Unassembled WGS sequence"/>
</dbReference>
<proteinExistence type="predicted"/>
<sequence>MIRRFRLEQKGRYEKLVIARHLSDMLDKYLVGRTAPLLIGAEQGDIGEWDDVVIYHADEHYEHFQIKRQTPPFCDKHIDKADYIKSYRPKAGSNAAASSTPVVPPDSAIDSELDKAMKSLSAWSLTPQSKQPPARAFSLILLGLEVALKGKRSDFITANHLHEFCRLCKQDGLDLAALSSRPDTPTQNVYKWLTTWCGFTDWNHVRQTMRTLTIHAVGSEENLEDRACESLGRHFNDSRATLEMLVGYISTSATDVNAISCHAIANHLKDARRSDAVTWTQYLIKPQAGSSWMVAGTHNLNGTTSLQVLHAATEVVGHHWTAGGNNRKLRLHATYCPPIPNTVALPSAILRLALHLKSGSHCLLLGEPLWRQGAGNELGRTLGISINDLDELPWIDNSEALSCASGRELSTILETRDESSELHRAMNDLVWEQLQARITARLNSVSDTPLLAALEPKWRSWAAELTADAAARDSLFEQMMYPKTEGLDGKHALRVGPRTADLMETAILMLLLVCVAIGNDDGNWREIPSIGEVLSIALKNWSGVSGDHSGARPVADELMAVLGPSPAPVVILAGVEGSPTSLLDSGMADDFETSHSMAAERQPKLLVTRFGVLKYLRTGTLAQLQGQFKRHWDAWRDTREAAIEAYGEGTNHADTAGID</sequence>
<reference evidence="2 3" key="2">
    <citation type="journal article" date="2023" name="Plant Pathol.">
        <title>Dismantling and reorganizing Pseudomonas marginalis sensu#lato.</title>
        <authorList>
            <person name="Sawada H."/>
            <person name="Fujikawa T."/>
            <person name="Satou M."/>
        </authorList>
    </citation>
    <scope>NUCLEOTIDE SEQUENCE [LARGE SCALE GENOMIC DNA]</scope>
    <source>
        <strain evidence="2 3">MAFF 212408</strain>
    </source>
</reference>
<evidence type="ECO:0000313" key="3">
    <source>
        <dbReference type="Proteomes" id="UP000326112"/>
    </source>
</evidence>
<evidence type="ECO:0000313" key="2">
    <source>
        <dbReference type="EMBL" id="MPR02333.1"/>
    </source>
</evidence>
<organism evidence="2 3">
    <name type="scientific">Pseudomonas kitaguniensis</name>
    <dbReference type="NCBI Taxonomy" id="2607908"/>
    <lineage>
        <taxon>Bacteria</taxon>
        <taxon>Pseudomonadati</taxon>
        <taxon>Pseudomonadota</taxon>
        <taxon>Gammaproteobacteria</taxon>
        <taxon>Pseudomonadales</taxon>
        <taxon>Pseudomonadaceae</taxon>
        <taxon>Pseudomonas</taxon>
    </lineage>
</organism>
<dbReference type="Pfam" id="PF20278">
    <property type="entry name" value="CTD2"/>
    <property type="match status" value="1"/>
</dbReference>
<name>A0A5N7KJE6_9PSED</name>
<evidence type="ECO:0000259" key="1">
    <source>
        <dbReference type="Pfam" id="PF20278"/>
    </source>
</evidence>
<comment type="caution">
    <text evidence="2">The sequence shown here is derived from an EMBL/GenBank/DDBJ whole genome shotgun (WGS) entry which is preliminary data.</text>
</comment>
<feature type="domain" description="ABC-three component systems C-terminal" evidence="1">
    <location>
        <begin position="311"/>
        <end position="629"/>
    </location>
</feature>
<keyword evidence="3" id="KW-1185">Reference proteome</keyword>
<protein>
    <recommendedName>
        <fullName evidence="1">ABC-three component systems C-terminal domain-containing protein</fullName>
    </recommendedName>
</protein>
<accession>A0A5N7KJE6</accession>
<dbReference type="InterPro" id="IPR046918">
    <property type="entry name" value="ABC-3C_CTD2"/>
</dbReference>
<dbReference type="EMBL" id="VUAZ01000052">
    <property type="protein sequence ID" value="MPR02333.1"/>
    <property type="molecule type" value="Genomic_DNA"/>
</dbReference>
<reference evidence="2 3" key="1">
    <citation type="journal article" date="2020" name="Int. J. Syst. Evol. Microbiol.">
        <title>Pseudomonas kitaguniensis sp. nov., a pathogen causing bacterial rot of Welsh onion in Japan.</title>
        <authorList>
            <person name="Sawada H."/>
            <person name="Fujikawa T."/>
            <person name="Nishiwaki Y."/>
            <person name="Horita H."/>
        </authorList>
    </citation>
    <scope>NUCLEOTIDE SEQUENCE [LARGE SCALE GENOMIC DNA]</scope>
    <source>
        <strain evidence="2 3">MAFF 212408</strain>
    </source>
</reference>